<dbReference type="Pfam" id="PF03928">
    <property type="entry name" value="HbpS-like"/>
    <property type="match status" value="1"/>
</dbReference>
<dbReference type="PANTHER" id="PTHR28255">
    <property type="match status" value="1"/>
</dbReference>
<dbReference type="Proteomes" id="UP000198619">
    <property type="component" value="Unassembled WGS sequence"/>
</dbReference>
<organism evidence="2 3">
    <name type="scientific">Clostridium frigidicarnis</name>
    <dbReference type="NCBI Taxonomy" id="84698"/>
    <lineage>
        <taxon>Bacteria</taxon>
        <taxon>Bacillati</taxon>
        <taxon>Bacillota</taxon>
        <taxon>Clostridia</taxon>
        <taxon>Eubacteriales</taxon>
        <taxon>Clostridiaceae</taxon>
        <taxon>Clostridium</taxon>
    </lineage>
</organism>
<dbReference type="PIRSF" id="PIRSF008757">
    <property type="entry name" value="UCP008757"/>
    <property type="match status" value="1"/>
</dbReference>
<reference evidence="2 3" key="1">
    <citation type="submission" date="2016-10" db="EMBL/GenBank/DDBJ databases">
        <authorList>
            <person name="de Groot N.N."/>
        </authorList>
    </citation>
    <scope>NUCLEOTIDE SEQUENCE [LARGE SCALE GENOMIC DNA]</scope>
    <source>
        <strain evidence="2 3">DSM 12271</strain>
    </source>
</reference>
<keyword evidence="3" id="KW-1185">Reference proteome</keyword>
<dbReference type="InterPro" id="IPR010371">
    <property type="entry name" value="YBR137W-like"/>
</dbReference>
<protein>
    <recommendedName>
        <fullName evidence="1">UPF0303 protein SAMN04488528_1008114</fullName>
    </recommendedName>
</protein>
<dbReference type="AlphaFoldDB" id="A0A1I0XHY0"/>
<dbReference type="PANTHER" id="PTHR28255:SF1">
    <property type="entry name" value="UPF0303 PROTEIN YBR137W"/>
    <property type="match status" value="1"/>
</dbReference>
<evidence type="ECO:0000256" key="1">
    <source>
        <dbReference type="HAMAP-Rule" id="MF_00761"/>
    </source>
</evidence>
<evidence type="ECO:0000313" key="3">
    <source>
        <dbReference type="Proteomes" id="UP000198619"/>
    </source>
</evidence>
<dbReference type="Gene3D" id="3.30.450.150">
    <property type="entry name" value="Haem-degrading domain"/>
    <property type="match status" value="1"/>
</dbReference>
<gene>
    <name evidence="2" type="ORF">SAMN04488528_1008114</name>
</gene>
<dbReference type="RefSeq" id="WP_090040072.1">
    <property type="nucleotide sequence ID" value="NZ_FOKI01000008.1"/>
</dbReference>
<evidence type="ECO:0000313" key="2">
    <source>
        <dbReference type="EMBL" id="SFB00277.1"/>
    </source>
</evidence>
<dbReference type="SUPFAM" id="SSF143744">
    <property type="entry name" value="GlcG-like"/>
    <property type="match status" value="1"/>
</dbReference>
<sequence>METLEYKLRIIEADERELIFKEFTNETALDIGLKLIEKGRSLDKPITIDISKNGHEIFHYSFDGTSPDNDSWITRKNNIVNRFYKSSLYIGLKLKISNKTLEEKYLLSPNEYAPYGGAFPLTLENVGVIGTITVSGLAQEDDHNLVVDTIREYLLGH</sequence>
<dbReference type="InterPro" id="IPR005624">
    <property type="entry name" value="PduO/GlcC-like"/>
</dbReference>
<name>A0A1I0XHY0_9CLOT</name>
<proteinExistence type="inferred from homology"/>
<dbReference type="EMBL" id="FOKI01000008">
    <property type="protein sequence ID" value="SFB00277.1"/>
    <property type="molecule type" value="Genomic_DNA"/>
</dbReference>
<dbReference type="NCBIfam" id="NF002696">
    <property type="entry name" value="PRK02487.1-5"/>
    <property type="match status" value="1"/>
</dbReference>
<dbReference type="HAMAP" id="MF_00761">
    <property type="entry name" value="UPF0303"/>
    <property type="match status" value="1"/>
</dbReference>
<accession>A0A1I0XHY0</accession>
<dbReference type="OrthoDB" id="9815315at2"/>
<dbReference type="InterPro" id="IPR038084">
    <property type="entry name" value="PduO/GlcC-like_sf"/>
</dbReference>
<comment type="similarity">
    <text evidence="1">Belongs to the UPF0303 family.</text>
</comment>